<dbReference type="Proteomes" id="UP000032582">
    <property type="component" value="Unassembled WGS sequence"/>
</dbReference>
<organism evidence="1 2">
    <name type="scientific">Morganella morganii</name>
    <name type="common">Proteus morganii</name>
    <dbReference type="NCBI Taxonomy" id="582"/>
    <lineage>
        <taxon>Bacteria</taxon>
        <taxon>Pseudomonadati</taxon>
        <taxon>Pseudomonadota</taxon>
        <taxon>Gammaproteobacteria</taxon>
        <taxon>Enterobacterales</taxon>
        <taxon>Morganellaceae</taxon>
        <taxon>Morganella</taxon>
    </lineage>
</organism>
<dbReference type="EMBL" id="JZSH01000123">
    <property type="protein sequence ID" value="KJF77632.1"/>
    <property type="molecule type" value="Genomic_DNA"/>
</dbReference>
<dbReference type="AlphaFoldDB" id="A0A0D8L6Z5"/>
<name>A0A0D8L6Z5_MORMO</name>
<accession>A0A0D8L6Z5</accession>
<sequence length="124" mass="14647">MNDDLGFINNIDGKILFEHYQYLTNTILGDDDTKKEFVKYEHYDLDYLRCYLEASIYFLGEARDEANRDVEIKDLNEAVEIINKLSNRAKVALAEHIILWFEDISLVGSYNTLFRFLGREKRIL</sequence>
<evidence type="ECO:0000313" key="1">
    <source>
        <dbReference type="EMBL" id="KJF77632.1"/>
    </source>
</evidence>
<dbReference type="PATRIC" id="fig|582.24.peg.3638"/>
<protein>
    <submittedName>
        <fullName evidence="1">Uncharacterized protein</fullName>
    </submittedName>
</protein>
<proteinExistence type="predicted"/>
<evidence type="ECO:0000313" key="2">
    <source>
        <dbReference type="Proteomes" id="UP000032582"/>
    </source>
</evidence>
<comment type="caution">
    <text evidence="1">The sequence shown here is derived from an EMBL/GenBank/DDBJ whole genome shotgun (WGS) entry which is preliminary data.</text>
</comment>
<gene>
    <name evidence="1" type="ORF">UA45_11580</name>
</gene>
<reference evidence="1 2" key="1">
    <citation type="submission" date="2015-02" db="EMBL/GenBank/DDBJ databases">
        <title>Whole genome shotgun sequencing of cultured foodborne pathogen.</title>
        <authorList>
            <person name="Timme R."/>
            <person name="Allard M.W."/>
            <person name="Strain E."/>
            <person name="Evans P.S."/>
            <person name="Brown E."/>
        </authorList>
    </citation>
    <scope>NUCLEOTIDE SEQUENCE [LARGE SCALE GENOMIC DNA]</scope>
    <source>
        <strain evidence="1 2">GCSL-TSO-24</strain>
    </source>
</reference>